<reference evidence="2 3" key="1">
    <citation type="submission" date="2019-11" db="EMBL/GenBank/DDBJ databases">
        <title>Draft Whole-Genome sequence of the marine photosynthetic bacterium Rhodovulum strictum DSM 11289.</title>
        <authorList>
            <person name="Kyndt J.A."/>
            <person name="Meyer T.E."/>
        </authorList>
    </citation>
    <scope>NUCLEOTIDE SEQUENCE [LARGE SCALE GENOMIC DNA]</scope>
    <source>
        <strain evidence="2 3">DSM 11289</strain>
    </source>
</reference>
<comment type="caution">
    <text evidence="2">The sequence shown here is derived from an EMBL/GenBank/DDBJ whole genome shotgun (WGS) entry which is preliminary data.</text>
</comment>
<dbReference type="Proteomes" id="UP000466730">
    <property type="component" value="Unassembled WGS sequence"/>
</dbReference>
<gene>
    <name evidence="2" type="ORF">GH815_17350</name>
</gene>
<accession>A0A844BP32</accession>
<keyword evidence="3" id="KW-1185">Reference proteome</keyword>
<evidence type="ECO:0000313" key="2">
    <source>
        <dbReference type="EMBL" id="MRH22742.1"/>
    </source>
</evidence>
<dbReference type="EMBL" id="WJPO01000039">
    <property type="protein sequence ID" value="MRH22742.1"/>
    <property type="molecule type" value="Genomic_DNA"/>
</dbReference>
<name>A0A844BP32_9RHOB</name>
<organism evidence="2 3">
    <name type="scientific">Rhodovulum strictum</name>
    <dbReference type="NCBI Taxonomy" id="58314"/>
    <lineage>
        <taxon>Bacteria</taxon>
        <taxon>Pseudomonadati</taxon>
        <taxon>Pseudomonadota</taxon>
        <taxon>Alphaproteobacteria</taxon>
        <taxon>Rhodobacterales</taxon>
        <taxon>Paracoccaceae</taxon>
        <taxon>Rhodovulum</taxon>
    </lineage>
</organism>
<proteinExistence type="predicted"/>
<dbReference type="InterPro" id="IPR009444">
    <property type="entry name" value="Conjugal_tfr_TraD_a-type"/>
</dbReference>
<dbReference type="Pfam" id="PF06412">
    <property type="entry name" value="TraD"/>
    <property type="match status" value="1"/>
</dbReference>
<evidence type="ECO:0000256" key="1">
    <source>
        <dbReference type="SAM" id="MobiDB-lite"/>
    </source>
</evidence>
<dbReference type="AlphaFoldDB" id="A0A844BP32"/>
<evidence type="ECO:0000313" key="3">
    <source>
        <dbReference type="Proteomes" id="UP000466730"/>
    </source>
</evidence>
<protein>
    <submittedName>
        <fullName evidence="2">Conjugal transfer protein TraD</fullName>
    </submittedName>
</protein>
<feature type="region of interest" description="Disordered" evidence="1">
    <location>
        <begin position="1"/>
        <end position="32"/>
    </location>
</feature>
<sequence length="105" mass="12034">MAATTAALKRNRAARNRLQAARARHDRQDWQMDRRKRTRQLIELGGLVKKAGIVEITGDDRTLIFGALLWIADRLEGDQGEHARKVWRDWGRAAFEIEAKEKAGK</sequence>
<dbReference type="OrthoDB" id="5653691at2"/>